<dbReference type="InterPro" id="IPR036237">
    <property type="entry name" value="Xyl_isomerase-like_sf"/>
</dbReference>
<dbReference type="PANTHER" id="PTHR12110">
    <property type="entry name" value="HYDROXYPYRUVATE ISOMERASE"/>
    <property type="match status" value="1"/>
</dbReference>
<dbReference type="RefSeq" id="WP_091073632.1">
    <property type="nucleotide sequence ID" value="NZ_LT629799.1"/>
</dbReference>
<keyword evidence="3" id="KW-0413">Isomerase</keyword>
<dbReference type="EMBL" id="LT629799">
    <property type="protein sequence ID" value="SDU86559.1"/>
    <property type="molecule type" value="Genomic_DNA"/>
</dbReference>
<accession>A0A1H2M058</accession>
<evidence type="ECO:0000313" key="3">
    <source>
        <dbReference type="EMBL" id="SDU86559.1"/>
    </source>
</evidence>
<organism evidence="3 4">
    <name type="scientific">Microlunatus sagamiharensis</name>
    <dbReference type="NCBI Taxonomy" id="546874"/>
    <lineage>
        <taxon>Bacteria</taxon>
        <taxon>Bacillati</taxon>
        <taxon>Actinomycetota</taxon>
        <taxon>Actinomycetes</taxon>
        <taxon>Propionibacteriales</taxon>
        <taxon>Propionibacteriaceae</taxon>
        <taxon>Microlunatus</taxon>
    </lineage>
</organism>
<dbReference type="SUPFAM" id="SSF51658">
    <property type="entry name" value="Xylose isomerase-like"/>
    <property type="match status" value="1"/>
</dbReference>
<evidence type="ECO:0000259" key="2">
    <source>
        <dbReference type="Pfam" id="PF01261"/>
    </source>
</evidence>
<gene>
    <name evidence="3" type="ORF">SAMN04488544_1168</name>
</gene>
<protein>
    <submittedName>
        <fullName evidence="3">Sugar phosphate isomerase/epimerase</fullName>
    </submittedName>
</protein>
<dbReference type="OrthoDB" id="9794305at2"/>
<dbReference type="GO" id="GO:0016853">
    <property type="term" value="F:isomerase activity"/>
    <property type="evidence" value="ECO:0007669"/>
    <property type="project" value="UniProtKB-KW"/>
</dbReference>
<dbReference type="InterPro" id="IPR013022">
    <property type="entry name" value="Xyl_isomerase-like_TIM-brl"/>
</dbReference>
<feature type="domain" description="Xylose isomerase-like TIM barrel" evidence="2">
    <location>
        <begin position="66"/>
        <end position="266"/>
    </location>
</feature>
<feature type="region of interest" description="Disordered" evidence="1">
    <location>
        <begin position="1"/>
        <end position="25"/>
    </location>
</feature>
<proteinExistence type="predicted"/>
<dbReference type="Pfam" id="PF01261">
    <property type="entry name" value="AP_endonuc_2"/>
    <property type="match status" value="1"/>
</dbReference>
<dbReference type="Proteomes" id="UP000198825">
    <property type="component" value="Chromosome I"/>
</dbReference>
<dbReference type="InterPro" id="IPR050312">
    <property type="entry name" value="IolE/XylAMocC-like"/>
</dbReference>
<name>A0A1H2M058_9ACTN</name>
<dbReference type="PANTHER" id="PTHR12110:SF53">
    <property type="entry name" value="BLR5974 PROTEIN"/>
    <property type="match status" value="1"/>
</dbReference>
<sequence length="294" mass="30872">MSSPTTGPSTGREAGPATGPATGPAKAVHSWSLFRTMGRLVAPGSMPSGDLPEGGGGALDLLGLPAELARHGFTSTQLCHFYLGSREPAYVAEVREAFAEAGVEVECLLVDDGDVTHPTQGAAEQDWVSGWLDVAVAMGVRRARVVAGKQAPTEETLGLSARRLSELAERHPGVRVVTENWHALLPDAASVERLLDACEGRVGFLVDLGNWKGAGKYDQLAAVAGRAETCQAKVGTDERGAIDEADFRRSLGVLRDAGYDGPLALVHDGPDPDEWGRLYEAYALVTSVFGGGRA</sequence>
<dbReference type="Gene3D" id="3.20.20.150">
    <property type="entry name" value="Divalent-metal-dependent TIM barrel enzymes"/>
    <property type="match status" value="1"/>
</dbReference>
<evidence type="ECO:0000313" key="4">
    <source>
        <dbReference type="Proteomes" id="UP000198825"/>
    </source>
</evidence>
<evidence type="ECO:0000256" key="1">
    <source>
        <dbReference type="SAM" id="MobiDB-lite"/>
    </source>
</evidence>
<dbReference type="STRING" id="546874.SAMN04488544_1168"/>
<feature type="compositionally biased region" description="Low complexity" evidence="1">
    <location>
        <begin position="14"/>
        <end position="25"/>
    </location>
</feature>
<keyword evidence="4" id="KW-1185">Reference proteome</keyword>
<dbReference type="AlphaFoldDB" id="A0A1H2M058"/>
<reference evidence="4" key="1">
    <citation type="submission" date="2016-10" db="EMBL/GenBank/DDBJ databases">
        <authorList>
            <person name="Varghese N."/>
            <person name="Submissions S."/>
        </authorList>
    </citation>
    <scope>NUCLEOTIDE SEQUENCE [LARGE SCALE GENOMIC DNA]</scope>
    <source>
        <strain evidence="4">DSM 21743</strain>
    </source>
</reference>